<keyword evidence="2" id="KW-1185">Reference proteome</keyword>
<comment type="caution">
    <text evidence="1">The sequence shown here is derived from an EMBL/GenBank/DDBJ whole genome shotgun (WGS) entry which is preliminary data.</text>
</comment>
<evidence type="ECO:0000313" key="1">
    <source>
        <dbReference type="EMBL" id="KAA8893543.1"/>
    </source>
</evidence>
<protein>
    <recommendedName>
        <fullName evidence="3">DDE Tnp4 domain-containing protein</fullName>
    </recommendedName>
</protein>
<dbReference type="OrthoDB" id="5289248at2759"/>
<evidence type="ECO:0008006" key="3">
    <source>
        <dbReference type="Google" id="ProtNLM"/>
    </source>
</evidence>
<dbReference type="AlphaFoldDB" id="A0A5J5EEC7"/>
<name>A0A5J5EEC7_9PEZI</name>
<accession>A0A5J5EEC7</accession>
<dbReference type="InParanoid" id="A0A5J5EEC7"/>
<evidence type="ECO:0000313" key="2">
    <source>
        <dbReference type="Proteomes" id="UP000326924"/>
    </source>
</evidence>
<organism evidence="1 2">
    <name type="scientific">Sphaerosporella brunnea</name>
    <dbReference type="NCBI Taxonomy" id="1250544"/>
    <lineage>
        <taxon>Eukaryota</taxon>
        <taxon>Fungi</taxon>
        <taxon>Dikarya</taxon>
        <taxon>Ascomycota</taxon>
        <taxon>Pezizomycotina</taxon>
        <taxon>Pezizomycetes</taxon>
        <taxon>Pezizales</taxon>
        <taxon>Pyronemataceae</taxon>
        <taxon>Sphaerosporella</taxon>
    </lineage>
</organism>
<dbReference type="Proteomes" id="UP000326924">
    <property type="component" value="Unassembled WGS sequence"/>
</dbReference>
<sequence length="90" mass="10523">TAKEEEFNKQMSRQQIAVEWSFGEILQTWYFYKLQLGFSPIGAYYAVSVLLTNLHVCYYGSKSAHRFGVDPPTAREYIHPEMEWPLVSLE</sequence>
<feature type="non-terminal residue" evidence="1">
    <location>
        <position position="1"/>
    </location>
</feature>
<dbReference type="EMBL" id="VXIS01000429">
    <property type="protein sequence ID" value="KAA8893543.1"/>
    <property type="molecule type" value="Genomic_DNA"/>
</dbReference>
<reference evidence="1 2" key="1">
    <citation type="submission" date="2019-09" db="EMBL/GenBank/DDBJ databases">
        <title>Draft genome of the ectomycorrhizal ascomycete Sphaerosporella brunnea.</title>
        <authorList>
            <consortium name="DOE Joint Genome Institute"/>
            <person name="Benucci G.M."/>
            <person name="Marozzi G."/>
            <person name="Antonielli L."/>
            <person name="Sanchez S."/>
            <person name="Marco P."/>
            <person name="Wang X."/>
            <person name="Falini L.B."/>
            <person name="Barry K."/>
            <person name="Haridas S."/>
            <person name="Lipzen A."/>
            <person name="Labutti K."/>
            <person name="Grigoriev I.V."/>
            <person name="Murat C."/>
            <person name="Martin F."/>
            <person name="Albertini E."/>
            <person name="Donnini D."/>
            <person name="Bonito G."/>
        </authorList>
    </citation>
    <scope>NUCLEOTIDE SEQUENCE [LARGE SCALE GENOMIC DNA]</scope>
    <source>
        <strain evidence="1 2">Sb_GMNB300</strain>
    </source>
</reference>
<gene>
    <name evidence="1" type="ORF">FN846DRAFT_787816</name>
</gene>
<proteinExistence type="predicted"/>